<dbReference type="InterPro" id="IPR029070">
    <property type="entry name" value="Chitinase_insertion_sf"/>
</dbReference>
<dbReference type="GO" id="GO:0006032">
    <property type="term" value="P:chitin catabolic process"/>
    <property type="evidence" value="ECO:0007669"/>
    <property type="project" value="TreeGrafter"/>
</dbReference>
<dbReference type="AlphaFoldDB" id="A0A8H7XWI5"/>
<comment type="caution">
    <text evidence="3">The sequence shown here is derived from an EMBL/GenBank/DDBJ whole genome shotgun (WGS) entry which is preliminary data.</text>
</comment>
<dbReference type="InterPro" id="IPR050314">
    <property type="entry name" value="Glycosyl_Hydrlase_18"/>
</dbReference>
<feature type="compositionally biased region" description="Basic residues" evidence="1">
    <location>
        <begin position="324"/>
        <end position="334"/>
    </location>
</feature>
<dbReference type="Gene3D" id="3.20.20.80">
    <property type="entry name" value="Glycosidases"/>
    <property type="match status" value="1"/>
</dbReference>
<dbReference type="PANTHER" id="PTHR11177">
    <property type="entry name" value="CHITINASE"/>
    <property type="match status" value="1"/>
</dbReference>
<dbReference type="InterPro" id="IPR001223">
    <property type="entry name" value="Glyco_hydro18_cat"/>
</dbReference>
<reference evidence="3" key="1">
    <citation type="submission" date="2021-02" db="EMBL/GenBank/DDBJ databases">
        <title>Psilocybe cubensis genome.</title>
        <authorList>
            <person name="Mckernan K.J."/>
            <person name="Crawford S."/>
            <person name="Trippe A."/>
            <person name="Kane L.T."/>
            <person name="Mclaughlin S."/>
        </authorList>
    </citation>
    <scope>NUCLEOTIDE SEQUENCE [LARGE SCALE GENOMIC DNA]</scope>
    <source>
        <strain evidence="3">MGC-MH-2018</strain>
    </source>
</reference>
<dbReference type="InterPro" id="IPR011583">
    <property type="entry name" value="Chitinase_II/V-like_cat"/>
</dbReference>
<protein>
    <recommendedName>
        <fullName evidence="2">GH18 domain-containing protein</fullName>
    </recommendedName>
</protein>
<evidence type="ECO:0000313" key="3">
    <source>
        <dbReference type="EMBL" id="KAG5168986.1"/>
    </source>
</evidence>
<feature type="region of interest" description="Disordered" evidence="1">
    <location>
        <begin position="324"/>
        <end position="343"/>
    </location>
</feature>
<dbReference type="GO" id="GO:0004568">
    <property type="term" value="F:chitinase activity"/>
    <property type="evidence" value="ECO:0007669"/>
    <property type="project" value="TreeGrafter"/>
</dbReference>
<evidence type="ECO:0000259" key="2">
    <source>
        <dbReference type="PROSITE" id="PS51910"/>
    </source>
</evidence>
<dbReference type="GO" id="GO:0008061">
    <property type="term" value="F:chitin binding"/>
    <property type="evidence" value="ECO:0007669"/>
    <property type="project" value="InterPro"/>
</dbReference>
<dbReference type="PANTHER" id="PTHR11177:SF392">
    <property type="entry name" value="HAP41P"/>
    <property type="match status" value="1"/>
</dbReference>
<dbReference type="Gene3D" id="3.10.50.10">
    <property type="match status" value="1"/>
</dbReference>
<dbReference type="PROSITE" id="PS51910">
    <property type="entry name" value="GH18_2"/>
    <property type="match status" value="1"/>
</dbReference>
<gene>
    <name evidence="3" type="ORF">JR316_005542</name>
</gene>
<dbReference type="EMBL" id="JAFIQS010000005">
    <property type="protein sequence ID" value="KAG5168986.1"/>
    <property type="molecule type" value="Genomic_DNA"/>
</dbReference>
<name>A0A8H7XWI5_PSICU</name>
<evidence type="ECO:0000256" key="1">
    <source>
        <dbReference type="SAM" id="MobiDB-lite"/>
    </source>
</evidence>
<proteinExistence type="predicted"/>
<feature type="domain" description="GH18" evidence="2">
    <location>
        <begin position="73"/>
        <end position="447"/>
    </location>
</feature>
<accession>A0A8H7XWI5</accession>
<dbReference type="Pfam" id="PF00704">
    <property type="entry name" value="Glyco_hydro_18"/>
    <property type="match status" value="1"/>
</dbReference>
<organism evidence="3">
    <name type="scientific">Psilocybe cubensis</name>
    <name type="common">Psychedelic mushroom</name>
    <name type="synonym">Stropharia cubensis</name>
    <dbReference type="NCBI Taxonomy" id="181762"/>
    <lineage>
        <taxon>Eukaryota</taxon>
        <taxon>Fungi</taxon>
        <taxon>Dikarya</taxon>
        <taxon>Basidiomycota</taxon>
        <taxon>Agaricomycotina</taxon>
        <taxon>Agaricomycetes</taxon>
        <taxon>Agaricomycetidae</taxon>
        <taxon>Agaricales</taxon>
        <taxon>Agaricineae</taxon>
        <taxon>Strophariaceae</taxon>
        <taxon>Psilocybe</taxon>
    </lineage>
</organism>
<dbReference type="SUPFAM" id="SSF51445">
    <property type="entry name" value="(Trans)glycosidases"/>
    <property type="match status" value="1"/>
</dbReference>
<dbReference type="InterPro" id="IPR017853">
    <property type="entry name" value="GH"/>
</dbReference>
<sequence length="447" mass="48884">MTLPAPAPTDIHDKSSMVSLPYSRGLSFNSSPLSSTDLVDTTVPFLIMPPVQKPFETPCSNSTSGGYTCPSRMLVMAYYPDWVGSTFPPTRIDFKRVDWIDFAFAVPTEDFSLTWDDPTGPTLLEDLVSSAHSMGAKVKLSIGGWTGSKHFSSAVATPDSRVLFAQNILAVYLQYSLDGIEIDWEYPGQAGSPGNKFHPDDTANFLLFLNILRTVLPPVARITAAVEPTPFVDAAGRPLTDVEEFSKVLDWVLIMNYDIWGSSSHPGPNAPLYDACENSTQPDASAAGAYDAWTKANFPTSKLVLGLPSYGYISSSTEARLRTRSKTKAKKTKSGKIVGDDGDSEGQVQFNELVQQGVLLRSGNDSFHYEVNAESGFEGLWDGCSETPYLRSSIFNQVITYDNPTSLAMKAAFAKKVGMLGINLFDIHGDTDRWDLLDSIRYALELL</sequence>
<dbReference type="SMART" id="SM00636">
    <property type="entry name" value="Glyco_18"/>
    <property type="match status" value="1"/>
</dbReference>
<dbReference type="GO" id="GO:0005576">
    <property type="term" value="C:extracellular region"/>
    <property type="evidence" value="ECO:0007669"/>
    <property type="project" value="TreeGrafter"/>
</dbReference>
<dbReference type="GO" id="GO:0005975">
    <property type="term" value="P:carbohydrate metabolic process"/>
    <property type="evidence" value="ECO:0007669"/>
    <property type="project" value="InterPro"/>
</dbReference>